<dbReference type="EMBL" id="CP116942">
    <property type="protein sequence ID" value="WCO66377.1"/>
    <property type="molecule type" value="Genomic_DNA"/>
</dbReference>
<keyword evidence="3" id="KW-1185">Reference proteome</keyword>
<proteinExistence type="predicted"/>
<dbReference type="RefSeq" id="WP_272735900.1">
    <property type="nucleotide sequence ID" value="NZ_CP116942.1"/>
</dbReference>
<evidence type="ECO:0000313" key="3">
    <source>
        <dbReference type="Proteomes" id="UP001216390"/>
    </source>
</evidence>
<protein>
    <submittedName>
        <fullName evidence="2">Helix-turn-helix transcriptional regulator</fullName>
    </submittedName>
</protein>
<dbReference type="InterPro" id="IPR001387">
    <property type="entry name" value="Cro/C1-type_HTH"/>
</dbReference>
<dbReference type="CDD" id="cd00093">
    <property type="entry name" value="HTH_XRE"/>
    <property type="match status" value="1"/>
</dbReference>
<dbReference type="GO" id="GO:0003677">
    <property type="term" value="F:DNA binding"/>
    <property type="evidence" value="ECO:0007669"/>
    <property type="project" value="InterPro"/>
</dbReference>
<feature type="domain" description="HTH cro/C1-type" evidence="1">
    <location>
        <begin position="13"/>
        <end position="67"/>
    </location>
</feature>
<dbReference type="SMART" id="SM00530">
    <property type="entry name" value="HTH_XRE"/>
    <property type="match status" value="1"/>
</dbReference>
<dbReference type="InterPro" id="IPR010982">
    <property type="entry name" value="Lambda_DNA-bd_dom_sf"/>
</dbReference>
<dbReference type="Gene3D" id="1.10.260.40">
    <property type="entry name" value="lambda repressor-like DNA-binding domains"/>
    <property type="match status" value="1"/>
</dbReference>
<dbReference type="Proteomes" id="UP001216390">
    <property type="component" value="Chromosome"/>
</dbReference>
<accession>A0AAE9YCM1</accession>
<gene>
    <name evidence="2" type="ORF">PO878_17915</name>
</gene>
<dbReference type="AlphaFoldDB" id="A0AAE9YCM1"/>
<dbReference type="Pfam" id="PF01381">
    <property type="entry name" value="HTH_3"/>
    <property type="match status" value="1"/>
</dbReference>
<dbReference type="PROSITE" id="PS50943">
    <property type="entry name" value="HTH_CROC1"/>
    <property type="match status" value="1"/>
</dbReference>
<sequence>MTSSPDSAFSTRLRGELAASGLSQAELARRVGVSQQTVSKWLAAETQPRIKVVPLLAEALDLSPTELSATLVSANGAGAFVASTDDARVAALVHRIRSLAPAQLARVEAYVHGLRDAAP</sequence>
<reference evidence="2" key="1">
    <citation type="submission" date="2023-01" db="EMBL/GenBank/DDBJ databases">
        <title>The diversity of Class Acidimicrobiia in South China Sea sediment environments and the proposal of Iamia marina sp. nov., a novel species of the genus Iamia.</title>
        <authorList>
            <person name="He Y."/>
            <person name="Tian X."/>
        </authorList>
    </citation>
    <scope>NUCLEOTIDE SEQUENCE</scope>
    <source>
        <strain evidence="2">DSM 19957</strain>
    </source>
</reference>
<dbReference type="SUPFAM" id="SSF47413">
    <property type="entry name" value="lambda repressor-like DNA-binding domains"/>
    <property type="match status" value="1"/>
</dbReference>
<name>A0AAE9YCM1_9ACTN</name>
<organism evidence="2 3">
    <name type="scientific">Iamia majanohamensis</name>
    <dbReference type="NCBI Taxonomy" id="467976"/>
    <lineage>
        <taxon>Bacteria</taxon>
        <taxon>Bacillati</taxon>
        <taxon>Actinomycetota</taxon>
        <taxon>Acidimicrobiia</taxon>
        <taxon>Acidimicrobiales</taxon>
        <taxon>Iamiaceae</taxon>
        <taxon>Iamia</taxon>
    </lineage>
</organism>
<evidence type="ECO:0000259" key="1">
    <source>
        <dbReference type="PROSITE" id="PS50943"/>
    </source>
</evidence>
<dbReference type="KEGG" id="ima:PO878_17915"/>
<evidence type="ECO:0000313" key="2">
    <source>
        <dbReference type="EMBL" id="WCO66377.1"/>
    </source>
</evidence>